<keyword evidence="1" id="KW-0812">Transmembrane</keyword>
<keyword evidence="3" id="KW-1185">Reference proteome</keyword>
<reference evidence="2" key="1">
    <citation type="submission" date="2023-03" db="EMBL/GenBank/DDBJ databases">
        <title>Massive genome expansion in bonnet fungi (Mycena s.s.) driven by repeated elements and novel gene families across ecological guilds.</title>
        <authorList>
            <consortium name="Lawrence Berkeley National Laboratory"/>
            <person name="Harder C.B."/>
            <person name="Miyauchi S."/>
            <person name="Viragh M."/>
            <person name="Kuo A."/>
            <person name="Thoen E."/>
            <person name="Andreopoulos B."/>
            <person name="Lu D."/>
            <person name="Skrede I."/>
            <person name="Drula E."/>
            <person name="Henrissat B."/>
            <person name="Morin E."/>
            <person name="Kohler A."/>
            <person name="Barry K."/>
            <person name="LaButti K."/>
            <person name="Morin E."/>
            <person name="Salamov A."/>
            <person name="Lipzen A."/>
            <person name="Mereny Z."/>
            <person name="Hegedus B."/>
            <person name="Baldrian P."/>
            <person name="Stursova M."/>
            <person name="Weitz H."/>
            <person name="Taylor A."/>
            <person name="Grigoriev I.V."/>
            <person name="Nagy L.G."/>
            <person name="Martin F."/>
            <person name="Kauserud H."/>
        </authorList>
    </citation>
    <scope>NUCLEOTIDE SEQUENCE</scope>
    <source>
        <strain evidence="2">CBHHK188m</strain>
    </source>
</reference>
<dbReference type="EMBL" id="JARJLG010000025">
    <property type="protein sequence ID" value="KAJ7769669.1"/>
    <property type="molecule type" value="Genomic_DNA"/>
</dbReference>
<dbReference type="AlphaFoldDB" id="A0AAD7NQ34"/>
<organism evidence="2 3">
    <name type="scientific">Mycena maculata</name>
    <dbReference type="NCBI Taxonomy" id="230809"/>
    <lineage>
        <taxon>Eukaryota</taxon>
        <taxon>Fungi</taxon>
        <taxon>Dikarya</taxon>
        <taxon>Basidiomycota</taxon>
        <taxon>Agaricomycotina</taxon>
        <taxon>Agaricomycetes</taxon>
        <taxon>Agaricomycetidae</taxon>
        <taxon>Agaricales</taxon>
        <taxon>Marasmiineae</taxon>
        <taxon>Mycenaceae</taxon>
        <taxon>Mycena</taxon>
    </lineage>
</organism>
<gene>
    <name evidence="2" type="ORF">DFH07DRAFT_768940</name>
</gene>
<evidence type="ECO:0000313" key="3">
    <source>
        <dbReference type="Proteomes" id="UP001215280"/>
    </source>
</evidence>
<dbReference type="Proteomes" id="UP001215280">
    <property type="component" value="Unassembled WGS sequence"/>
</dbReference>
<keyword evidence="1" id="KW-0472">Membrane</keyword>
<sequence>MDEATGMLVWATFGISLMAAFRLGVGGKLSSVKLKDITKSSESEGRFMRVEVETRGQELPTQPDSKPRIMFGGIVGLKKENYCSGSHCKPDGQKDNGLDTVTGSCGTKFLV</sequence>
<protein>
    <submittedName>
        <fullName evidence="2">Uncharacterized protein</fullName>
    </submittedName>
</protein>
<name>A0AAD7NQ34_9AGAR</name>
<keyword evidence="1" id="KW-1133">Transmembrane helix</keyword>
<evidence type="ECO:0000256" key="1">
    <source>
        <dbReference type="SAM" id="Phobius"/>
    </source>
</evidence>
<feature type="transmembrane region" description="Helical" evidence="1">
    <location>
        <begin position="6"/>
        <end position="25"/>
    </location>
</feature>
<comment type="caution">
    <text evidence="2">The sequence shown here is derived from an EMBL/GenBank/DDBJ whole genome shotgun (WGS) entry which is preliminary data.</text>
</comment>
<proteinExistence type="predicted"/>
<evidence type="ECO:0000313" key="2">
    <source>
        <dbReference type="EMBL" id="KAJ7769669.1"/>
    </source>
</evidence>
<accession>A0AAD7NQ34</accession>